<reference evidence="2 3" key="1">
    <citation type="submission" date="2017-10" db="EMBL/GenBank/DDBJ databases">
        <title>The draft genome sequence of Lewinella nigricans NBRC 102662.</title>
        <authorList>
            <person name="Wang K."/>
        </authorList>
    </citation>
    <scope>NUCLEOTIDE SEQUENCE [LARGE SCALE GENOMIC DNA]</scope>
    <source>
        <strain evidence="2 3">NBRC 102662</strain>
    </source>
</reference>
<organism evidence="2 3">
    <name type="scientific">Flavilitoribacter nigricans (strain ATCC 23147 / DSM 23189 / NBRC 102662 / NCIMB 1420 / SS-2)</name>
    <name type="common">Lewinella nigricans</name>
    <dbReference type="NCBI Taxonomy" id="1122177"/>
    <lineage>
        <taxon>Bacteria</taxon>
        <taxon>Pseudomonadati</taxon>
        <taxon>Bacteroidota</taxon>
        <taxon>Saprospiria</taxon>
        <taxon>Saprospirales</taxon>
        <taxon>Lewinellaceae</taxon>
        <taxon>Flavilitoribacter</taxon>
    </lineage>
</organism>
<dbReference type="AlphaFoldDB" id="A0A2D0MXC0"/>
<dbReference type="RefSeq" id="WP_099155818.1">
    <property type="nucleotide sequence ID" value="NZ_PDUD01000075.1"/>
</dbReference>
<dbReference type="EMBL" id="PDUD01000075">
    <property type="protein sequence ID" value="PHN00786.1"/>
    <property type="molecule type" value="Genomic_DNA"/>
</dbReference>
<feature type="region of interest" description="Disordered" evidence="1">
    <location>
        <begin position="31"/>
        <end position="51"/>
    </location>
</feature>
<evidence type="ECO:0000313" key="2">
    <source>
        <dbReference type="EMBL" id="PHN00786.1"/>
    </source>
</evidence>
<proteinExistence type="predicted"/>
<name>A0A2D0MXC0_FLAN2</name>
<protein>
    <submittedName>
        <fullName evidence="2">Uncharacterized protein</fullName>
    </submittedName>
</protein>
<comment type="caution">
    <text evidence="2">The sequence shown here is derived from an EMBL/GenBank/DDBJ whole genome shotgun (WGS) entry which is preliminary data.</text>
</comment>
<dbReference type="Proteomes" id="UP000223913">
    <property type="component" value="Unassembled WGS sequence"/>
</dbReference>
<accession>A0A2D0MXC0</accession>
<feature type="region of interest" description="Disordered" evidence="1">
    <location>
        <begin position="1"/>
        <end position="20"/>
    </location>
</feature>
<evidence type="ECO:0000256" key="1">
    <source>
        <dbReference type="SAM" id="MobiDB-lite"/>
    </source>
</evidence>
<gene>
    <name evidence="2" type="ORF">CRP01_40490</name>
</gene>
<evidence type="ECO:0000313" key="3">
    <source>
        <dbReference type="Proteomes" id="UP000223913"/>
    </source>
</evidence>
<sequence>MAKRQRKGFQPTIASSADQDKIEELARQLKEEKQPKVKEEPEEEPKVEKQETVRITIDIPTGFHKELKRATKMMGQTLKGYFLYLARQDIERKKERGDL</sequence>
<keyword evidence="3" id="KW-1185">Reference proteome</keyword>